<accession>A0A2D0NF70</accession>
<sequence>MKVLTFVMAFLAIACPEPLLFANDDLVKIHYKGSDFLARQLVKGNLNLFVSNQYEKKKVFGPRYRHQKIVYVKRYFLKFRDQIEKLSPYNYKRILRRCLPNAPALHRRLGKPGFRYENIPSIIRFYNEFRIQELDVPDPDNMPVQVQKKRD</sequence>
<protein>
    <submittedName>
        <fullName evidence="1">Uncharacterized protein</fullName>
    </submittedName>
</protein>
<organism evidence="1 2">
    <name type="scientific">Flavilitoribacter nigricans (strain ATCC 23147 / DSM 23189 / NBRC 102662 / NCIMB 1420 / SS-2)</name>
    <name type="common">Lewinella nigricans</name>
    <dbReference type="NCBI Taxonomy" id="1122177"/>
    <lineage>
        <taxon>Bacteria</taxon>
        <taxon>Pseudomonadati</taxon>
        <taxon>Bacteroidota</taxon>
        <taxon>Saprospiria</taxon>
        <taxon>Saprospirales</taxon>
        <taxon>Lewinellaceae</taxon>
        <taxon>Flavilitoribacter</taxon>
    </lineage>
</organism>
<dbReference type="EMBL" id="PDUD01000011">
    <property type="protein sequence ID" value="PHN07117.1"/>
    <property type="molecule type" value="Genomic_DNA"/>
</dbReference>
<comment type="caution">
    <text evidence="1">The sequence shown here is derived from an EMBL/GenBank/DDBJ whole genome shotgun (WGS) entry which is preliminary data.</text>
</comment>
<dbReference type="RefSeq" id="WP_099149452.1">
    <property type="nucleotide sequence ID" value="NZ_PDUD01000011.1"/>
</dbReference>
<keyword evidence="2" id="KW-1185">Reference proteome</keyword>
<proteinExistence type="predicted"/>
<reference evidence="1 2" key="1">
    <citation type="submission" date="2017-10" db="EMBL/GenBank/DDBJ databases">
        <title>The draft genome sequence of Lewinella nigricans NBRC 102662.</title>
        <authorList>
            <person name="Wang K."/>
        </authorList>
    </citation>
    <scope>NUCLEOTIDE SEQUENCE [LARGE SCALE GENOMIC DNA]</scope>
    <source>
        <strain evidence="1 2">NBRC 102662</strain>
    </source>
</reference>
<evidence type="ECO:0000313" key="1">
    <source>
        <dbReference type="EMBL" id="PHN07117.1"/>
    </source>
</evidence>
<dbReference type="Proteomes" id="UP000223913">
    <property type="component" value="Unassembled WGS sequence"/>
</dbReference>
<dbReference type="PROSITE" id="PS51257">
    <property type="entry name" value="PROKAR_LIPOPROTEIN"/>
    <property type="match status" value="1"/>
</dbReference>
<name>A0A2D0NF70_FLAN2</name>
<gene>
    <name evidence="1" type="ORF">CRP01_07770</name>
</gene>
<dbReference type="AlphaFoldDB" id="A0A2D0NF70"/>
<evidence type="ECO:0000313" key="2">
    <source>
        <dbReference type="Proteomes" id="UP000223913"/>
    </source>
</evidence>
<dbReference type="OrthoDB" id="1492099at2"/>